<dbReference type="eggNOG" id="COG1413">
    <property type="taxonomic scope" value="Bacteria"/>
</dbReference>
<dbReference type="AlphaFoldDB" id="B0CAJ6"/>
<dbReference type="HOGENOM" id="CLU_1485963_0_0_3"/>
<evidence type="ECO:0000313" key="4">
    <source>
        <dbReference type="EMBL" id="ABW29062.1"/>
    </source>
</evidence>
<dbReference type="STRING" id="329726.AM1_4081"/>
<keyword evidence="2" id="KW-0677">Repeat</keyword>
<dbReference type="SUPFAM" id="SSF48371">
    <property type="entry name" value="ARM repeat"/>
    <property type="match status" value="1"/>
</dbReference>
<evidence type="ECO:0000256" key="2">
    <source>
        <dbReference type="ARBA" id="ARBA00022737"/>
    </source>
</evidence>
<dbReference type="GO" id="GO:0030089">
    <property type="term" value="C:phycobilisome"/>
    <property type="evidence" value="ECO:0007669"/>
    <property type="project" value="UniProtKB-KW"/>
</dbReference>
<protein>
    <recommendedName>
        <fullName evidence="6">HEAT repeat domain-containing protein</fullName>
    </recommendedName>
</protein>
<keyword evidence="3" id="KW-0605">Phycobilisome</keyword>
<gene>
    <name evidence="4" type="ordered locus">AM1_4081</name>
</gene>
<dbReference type="Proteomes" id="UP000000268">
    <property type="component" value="Chromosome"/>
</dbReference>
<dbReference type="InterPro" id="IPR011989">
    <property type="entry name" value="ARM-like"/>
</dbReference>
<keyword evidence="1" id="KW-0042">Antenna complex</keyword>
<evidence type="ECO:0008006" key="6">
    <source>
        <dbReference type="Google" id="ProtNLM"/>
    </source>
</evidence>
<dbReference type="EMBL" id="CP000828">
    <property type="protein sequence ID" value="ABW29062.1"/>
    <property type="molecule type" value="Genomic_DNA"/>
</dbReference>
<sequence>MKLVNELIADLRSQARHDDAYDLLWDMGEDAVETLFITLCDDEEENQVRESCSQLMGHVIPEGVNQLLVLLEKTQGDQADLAAWGLRYNHAPAIIEPQLFKLLQDSSPTIRANAARALRYIHIDLQTFDSRLLEALQDECIEVRLDVLRILIELVEVGLEQYGVCNVTALAAAVHTRMNSS</sequence>
<evidence type="ECO:0000313" key="5">
    <source>
        <dbReference type="Proteomes" id="UP000000268"/>
    </source>
</evidence>
<evidence type="ECO:0000256" key="1">
    <source>
        <dbReference type="ARBA" id="ARBA00022549"/>
    </source>
</evidence>
<dbReference type="KEGG" id="amr:AM1_4081"/>
<evidence type="ECO:0000256" key="3">
    <source>
        <dbReference type="ARBA" id="ARBA00022738"/>
    </source>
</evidence>
<dbReference type="RefSeq" id="WP_012164410.1">
    <property type="nucleotide sequence ID" value="NC_009925.1"/>
</dbReference>
<dbReference type="InterPro" id="IPR000357">
    <property type="entry name" value="HEAT"/>
</dbReference>
<dbReference type="OrthoDB" id="481230at2"/>
<proteinExistence type="predicted"/>
<dbReference type="Pfam" id="PF02985">
    <property type="entry name" value="HEAT"/>
    <property type="match status" value="1"/>
</dbReference>
<dbReference type="Gene3D" id="1.25.10.10">
    <property type="entry name" value="Leucine-rich Repeat Variant"/>
    <property type="match status" value="1"/>
</dbReference>
<accession>B0CAJ6</accession>
<name>B0CAJ6_ACAM1</name>
<organism evidence="4 5">
    <name type="scientific">Acaryochloris marina (strain MBIC 11017)</name>
    <dbReference type="NCBI Taxonomy" id="329726"/>
    <lineage>
        <taxon>Bacteria</taxon>
        <taxon>Bacillati</taxon>
        <taxon>Cyanobacteriota</taxon>
        <taxon>Cyanophyceae</taxon>
        <taxon>Acaryochloridales</taxon>
        <taxon>Acaryochloridaceae</taxon>
        <taxon>Acaryochloris</taxon>
    </lineage>
</organism>
<dbReference type="InterPro" id="IPR016024">
    <property type="entry name" value="ARM-type_fold"/>
</dbReference>
<keyword evidence="5" id="KW-1185">Reference proteome</keyword>
<reference evidence="4 5" key="1">
    <citation type="journal article" date="2008" name="Proc. Natl. Acad. Sci. U.S.A.">
        <title>Niche adaptation and genome expansion in the chlorophyll d-producing cyanobacterium Acaryochloris marina.</title>
        <authorList>
            <person name="Swingley W.D."/>
            <person name="Chen M."/>
            <person name="Cheung P.C."/>
            <person name="Conrad A.L."/>
            <person name="Dejesa L.C."/>
            <person name="Hao J."/>
            <person name="Honchak B.M."/>
            <person name="Karbach L.E."/>
            <person name="Kurdoglu A."/>
            <person name="Lahiri S."/>
            <person name="Mastrian S.D."/>
            <person name="Miyashita H."/>
            <person name="Page L."/>
            <person name="Ramakrishna P."/>
            <person name="Satoh S."/>
            <person name="Sattley W.M."/>
            <person name="Shimada Y."/>
            <person name="Taylor H.L."/>
            <person name="Tomo T."/>
            <person name="Tsuchiya T."/>
            <person name="Wang Z.T."/>
            <person name="Raymond J."/>
            <person name="Mimuro M."/>
            <person name="Blankenship R.E."/>
            <person name="Touchman J.W."/>
        </authorList>
    </citation>
    <scope>NUCLEOTIDE SEQUENCE [LARGE SCALE GENOMIC DNA]</scope>
    <source>
        <strain evidence="5">MBIC 11017</strain>
    </source>
</reference>